<evidence type="ECO:0000313" key="2">
    <source>
        <dbReference type="Proteomes" id="UP000232227"/>
    </source>
</evidence>
<proteinExistence type="predicted"/>
<gene>
    <name evidence="1" type="ORF">CP520_03595</name>
</gene>
<dbReference type="KEGG" id="mlac:CP520_03595"/>
<name>A0A291IST1_9MOLU</name>
<protein>
    <submittedName>
        <fullName evidence="1">Uncharacterized protein</fullName>
    </submittedName>
</protein>
<dbReference type="Proteomes" id="UP000232227">
    <property type="component" value="Chromosome"/>
</dbReference>
<sequence>MNKTLMKEKEIRYVYKLNNSKYLEIRQWIYNAKKGFEDKRYWNRDCEDLVALIFKLIKENKLDFSGVEITKEKLKTIKAYMALIKELQRFKDESNEIERIEQLIELKEKETI</sequence>
<dbReference type="RefSeq" id="WP_096863099.1">
    <property type="nucleotide sequence ID" value="NZ_CP023668.1"/>
</dbReference>
<organism evidence="1 2">
    <name type="scientific">Mesoplasma lactucae ATCC 49193</name>
    <dbReference type="NCBI Taxonomy" id="81460"/>
    <lineage>
        <taxon>Bacteria</taxon>
        <taxon>Bacillati</taxon>
        <taxon>Mycoplasmatota</taxon>
        <taxon>Mollicutes</taxon>
        <taxon>Entomoplasmatales</taxon>
        <taxon>Entomoplasmataceae</taxon>
        <taxon>Mesoplasma</taxon>
    </lineage>
</organism>
<dbReference type="EMBL" id="CP023668">
    <property type="protein sequence ID" value="ATG97794.1"/>
    <property type="molecule type" value="Genomic_DNA"/>
</dbReference>
<accession>A0A291IST1</accession>
<evidence type="ECO:0000313" key="1">
    <source>
        <dbReference type="EMBL" id="ATG97794.1"/>
    </source>
</evidence>
<reference evidence="1 2" key="1">
    <citation type="submission" date="2017-09" db="EMBL/GenBank/DDBJ databases">
        <title>SPAdes assembly of the Mesoplasma lactucae genome.</title>
        <authorList>
            <person name="Knight T.F."/>
            <person name="Rubinstein R."/>
            <person name="Citino T."/>
        </authorList>
    </citation>
    <scope>NUCLEOTIDE SEQUENCE [LARGE SCALE GENOMIC DNA]</scope>
    <source>
        <strain evidence="1 2">831-C4</strain>
    </source>
</reference>
<keyword evidence="2" id="KW-1185">Reference proteome</keyword>
<dbReference type="AlphaFoldDB" id="A0A291IST1"/>